<dbReference type="PANTHER" id="PTHR43528:SF8">
    <property type="entry name" value="BLR0239 PROTEIN"/>
    <property type="match status" value="1"/>
</dbReference>
<dbReference type="Pfam" id="PF07690">
    <property type="entry name" value="MFS_1"/>
    <property type="match status" value="1"/>
</dbReference>
<evidence type="ECO:0000259" key="10">
    <source>
        <dbReference type="PROSITE" id="PS50850"/>
    </source>
</evidence>
<evidence type="ECO:0000256" key="9">
    <source>
        <dbReference type="SAM" id="Phobius"/>
    </source>
</evidence>
<keyword evidence="6" id="KW-0769">Symport</keyword>
<dbReference type="PANTHER" id="PTHR43528">
    <property type="entry name" value="ALPHA-KETOGLUTARATE PERMEASE"/>
    <property type="match status" value="1"/>
</dbReference>
<dbReference type="AlphaFoldDB" id="A0A7J5DW15"/>
<evidence type="ECO:0000313" key="12">
    <source>
        <dbReference type="Proteomes" id="UP000449906"/>
    </source>
</evidence>
<dbReference type="PROSITE" id="PS00217">
    <property type="entry name" value="SUGAR_TRANSPORT_2"/>
    <property type="match status" value="1"/>
</dbReference>
<comment type="similarity">
    <text evidence="2">Belongs to the major facilitator superfamily. Metabolite:H+ Symporter (MHS) family (TC 2.A.1.6) family.</text>
</comment>
<dbReference type="GO" id="GO:0005886">
    <property type="term" value="C:plasma membrane"/>
    <property type="evidence" value="ECO:0007669"/>
    <property type="project" value="UniProtKB-SubCell"/>
</dbReference>
<sequence>MTTAPTPSAGLRRTAPRSSWRSVVAAGLGNVMEWYDVIIYAYMAPVLAVLFFPKSDQTAGLISTYAGLLISYLIRPVGAMVIGNLADKHGRKAALTLTIALMTLGVAIIAITPTYASIGLAAPAILMVSRLIQGFSAGGEFGAATTFMAESAQVGRRFLASWQAATQGMAMILAGVSGWLLFTTVDTETLHSWAWRLPFVFGILIGPIGLWIRNRIPDTEEFRATEPIANPLRTTLRDHWGRVLVGTLCVGMAGMGVYLITFLAAYALRLDLAQWSGYAAAATAGTVIAVLAPCFGRLADRIGAVPILLTAAVVGFVSIYPLLSFLLSHRSTGALILVEAFIGVIIAAYFGTLTGLLVELFDTEVRTTGIALSYNVGMIFMGSLGPLLLTAWSDVTLRAPAYYFMMIAPLSIIGVVLARKLYRQP</sequence>
<evidence type="ECO:0000256" key="3">
    <source>
        <dbReference type="ARBA" id="ARBA00022448"/>
    </source>
</evidence>
<feature type="transmembrane region" description="Helical" evidence="9">
    <location>
        <begin position="93"/>
        <end position="112"/>
    </location>
</feature>
<dbReference type="InterPro" id="IPR020846">
    <property type="entry name" value="MFS_dom"/>
</dbReference>
<evidence type="ECO:0000256" key="4">
    <source>
        <dbReference type="ARBA" id="ARBA00022475"/>
    </source>
</evidence>
<name>A0A7J5DW15_NOCSI</name>
<feature type="transmembrane region" description="Helical" evidence="9">
    <location>
        <begin position="65"/>
        <end position="86"/>
    </location>
</feature>
<feature type="transmembrane region" description="Helical" evidence="9">
    <location>
        <begin position="401"/>
        <end position="422"/>
    </location>
</feature>
<feature type="transmembrane region" description="Helical" evidence="9">
    <location>
        <begin position="370"/>
        <end position="389"/>
    </location>
</feature>
<keyword evidence="5 9" id="KW-0812">Transmembrane</keyword>
<dbReference type="Proteomes" id="UP000449906">
    <property type="component" value="Unassembled WGS sequence"/>
</dbReference>
<evidence type="ECO:0000256" key="8">
    <source>
        <dbReference type="ARBA" id="ARBA00023136"/>
    </source>
</evidence>
<dbReference type="Gene3D" id="1.20.1250.20">
    <property type="entry name" value="MFS general substrate transporter like domains"/>
    <property type="match status" value="2"/>
</dbReference>
<feature type="transmembrane region" description="Helical" evidence="9">
    <location>
        <begin position="193"/>
        <end position="212"/>
    </location>
</feature>
<proteinExistence type="inferred from homology"/>
<feature type="transmembrane region" description="Helical" evidence="9">
    <location>
        <begin position="333"/>
        <end position="358"/>
    </location>
</feature>
<feature type="domain" description="Major facilitator superfamily (MFS) profile" evidence="10">
    <location>
        <begin position="22"/>
        <end position="425"/>
    </location>
</feature>
<gene>
    <name evidence="11" type="ORF">F9L07_20540</name>
</gene>
<dbReference type="InterPro" id="IPR051084">
    <property type="entry name" value="H+-coupled_symporters"/>
</dbReference>
<feature type="transmembrane region" description="Helical" evidence="9">
    <location>
        <begin position="158"/>
        <end position="181"/>
    </location>
</feature>
<comment type="subcellular location">
    <subcellularLocation>
        <location evidence="1">Cell membrane</location>
        <topology evidence="1">Multi-pass membrane protein</topology>
    </subcellularLocation>
</comment>
<comment type="caution">
    <text evidence="11">The sequence shown here is derived from an EMBL/GenBank/DDBJ whole genome shotgun (WGS) entry which is preliminary data.</text>
</comment>
<dbReference type="GO" id="GO:0015293">
    <property type="term" value="F:symporter activity"/>
    <property type="evidence" value="ECO:0007669"/>
    <property type="project" value="UniProtKB-KW"/>
</dbReference>
<evidence type="ECO:0000256" key="5">
    <source>
        <dbReference type="ARBA" id="ARBA00022692"/>
    </source>
</evidence>
<dbReference type="SUPFAM" id="SSF103473">
    <property type="entry name" value="MFS general substrate transporter"/>
    <property type="match status" value="1"/>
</dbReference>
<keyword evidence="3" id="KW-0813">Transport</keyword>
<dbReference type="InterPro" id="IPR036259">
    <property type="entry name" value="MFS_trans_sf"/>
</dbReference>
<evidence type="ECO:0000256" key="2">
    <source>
        <dbReference type="ARBA" id="ARBA00008240"/>
    </source>
</evidence>
<evidence type="ECO:0000313" key="11">
    <source>
        <dbReference type="EMBL" id="KAB2809419.1"/>
    </source>
</evidence>
<dbReference type="RefSeq" id="WP_151581610.1">
    <property type="nucleotide sequence ID" value="NZ_WBVM01000002.1"/>
</dbReference>
<reference evidence="11 12" key="1">
    <citation type="submission" date="2019-09" db="EMBL/GenBank/DDBJ databases">
        <title>Pimelobacter sp. isolated from Paulinella.</title>
        <authorList>
            <person name="Jeong S.E."/>
        </authorList>
    </citation>
    <scope>NUCLEOTIDE SEQUENCE [LARGE SCALE GENOMIC DNA]</scope>
    <source>
        <strain evidence="11 12">Pch-N</strain>
    </source>
</reference>
<dbReference type="InterPro" id="IPR011701">
    <property type="entry name" value="MFS"/>
</dbReference>
<evidence type="ECO:0000256" key="1">
    <source>
        <dbReference type="ARBA" id="ARBA00004651"/>
    </source>
</evidence>
<feature type="transmembrane region" description="Helical" evidence="9">
    <location>
        <begin position="243"/>
        <end position="269"/>
    </location>
</feature>
<organism evidence="11 12">
    <name type="scientific">Nocardioides simplex</name>
    <name type="common">Arthrobacter simplex</name>
    <dbReference type="NCBI Taxonomy" id="2045"/>
    <lineage>
        <taxon>Bacteria</taxon>
        <taxon>Bacillati</taxon>
        <taxon>Actinomycetota</taxon>
        <taxon>Actinomycetes</taxon>
        <taxon>Propionibacteriales</taxon>
        <taxon>Nocardioidaceae</taxon>
        <taxon>Pimelobacter</taxon>
    </lineage>
</organism>
<evidence type="ECO:0000256" key="6">
    <source>
        <dbReference type="ARBA" id="ARBA00022847"/>
    </source>
</evidence>
<accession>A0A7J5DW15</accession>
<keyword evidence="8 9" id="KW-0472">Membrane</keyword>
<feature type="transmembrane region" description="Helical" evidence="9">
    <location>
        <begin position="34"/>
        <end position="53"/>
    </location>
</feature>
<dbReference type="InterPro" id="IPR005829">
    <property type="entry name" value="Sugar_transporter_CS"/>
</dbReference>
<protein>
    <submittedName>
        <fullName evidence="11">MFS transporter</fullName>
    </submittedName>
</protein>
<evidence type="ECO:0000256" key="7">
    <source>
        <dbReference type="ARBA" id="ARBA00022989"/>
    </source>
</evidence>
<keyword evidence="7 9" id="KW-1133">Transmembrane helix</keyword>
<keyword evidence="4" id="KW-1003">Cell membrane</keyword>
<feature type="transmembrane region" description="Helical" evidence="9">
    <location>
        <begin position="307"/>
        <end position="327"/>
    </location>
</feature>
<dbReference type="PROSITE" id="PS50850">
    <property type="entry name" value="MFS"/>
    <property type="match status" value="1"/>
</dbReference>
<feature type="transmembrane region" description="Helical" evidence="9">
    <location>
        <begin position="275"/>
        <end position="295"/>
    </location>
</feature>
<dbReference type="EMBL" id="WBVM01000002">
    <property type="protein sequence ID" value="KAB2809419.1"/>
    <property type="molecule type" value="Genomic_DNA"/>
</dbReference>